<gene>
    <name evidence="1" type="ORF">LCGC14_0382400</name>
</gene>
<accession>A0A0F9VP27</accession>
<protein>
    <submittedName>
        <fullName evidence="1">Uncharacterized protein</fullName>
    </submittedName>
</protein>
<dbReference type="AlphaFoldDB" id="A0A0F9VP27"/>
<comment type="caution">
    <text evidence="1">The sequence shown here is derived from an EMBL/GenBank/DDBJ whole genome shotgun (WGS) entry which is preliminary data.</text>
</comment>
<name>A0A0F9VP27_9ZZZZ</name>
<organism evidence="1">
    <name type="scientific">marine sediment metagenome</name>
    <dbReference type="NCBI Taxonomy" id="412755"/>
    <lineage>
        <taxon>unclassified sequences</taxon>
        <taxon>metagenomes</taxon>
        <taxon>ecological metagenomes</taxon>
    </lineage>
</organism>
<sequence length="56" mass="6354">MTTEAPPCVHHFIIEEPRGPISIGKCQICGEKREFANAYLFKTYNKAALTLKEQDD</sequence>
<dbReference type="EMBL" id="LAZR01000313">
    <property type="protein sequence ID" value="KKN75241.1"/>
    <property type="molecule type" value="Genomic_DNA"/>
</dbReference>
<proteinExistence type="predicted"/>
<evidence type="ECO:0000313" key="1">
    <source>
        <dbReference type="EMBL" id="KKN75241.1"/>
    </source>
</evidence>
<reference evidence="1" key="1">
    <citation type="journal article" date="2015" name="Nature">
        <title>Complex archaea that bridge the gap between prokaryotes and eukaryotes.</title>
        <authorList>
            <person name="Spang A."/>
            <person name="Saw J.H."/>
            <person name="Jorgensen S.L."/>
            <person name="Zaremba-Niedzwiedzka K."/>
            <person name="Martijn J."/>
            <person name="Lind A.E."/>
            <person name="van Eijk R."/>
            <person name="Schleper C."/>
            <person name="Guy L."/>
            <person name="Ettema T.J."/>
        </authorList>
    </citation>
    <scope>NUCLEOTIDE SEQUENCE</scope>
</reference>